<reference evidence="1" key="1">
    <citation type="journal article" date="2020" name="mSystems">
        <title>Genome- and Community-Level Interaction Insights into Carbon Utilization and Element Cycling Functions of Hydrothermarchaeota in Hydrothermal Sediment.</title>
        <authorList>
            <person name="Zhou Z."/>
            <person name="Liu Y."/>
            <person name="Xu W."/>
            <person name="Pan J."/>
            <person name="Luo Z.H."/>
            <person name="Li M."/>
        </authorList>
    </citation>
    <scope>NUCLEOTIDE SEQUENCE [LARGE SCALE GENOMIC DNA]</scope>
    <source>
        <strain evidence="1">SpSt-339</strain>
    </source>
</reference>
<organism evidence="1">
    <name type="scientific">Schlesneria paludicola</name>
    <dbReference type="NCBI Taxonomy" id="360056"/>
    <lineage>
        <taxon>Bacteria</taxon>
        <taxon>Pseudomonadati</taxon>
        <taxon>Planctomycetota</taxon>
        <taxon>Planctomycetia</taxon>
        <taxon>Planctomycetales</taxon>
        <taxon>Planctomycetaceae</taxon>
        <taxon>Schlesneria</taxon>
    </lineage>
</organism>
<dbReference type="Gene3D" id="2.130.10.10">
    <property type="entry name" value="YVTN repeat-like/Quinoprotein amine dehydrogenase"/>
    <property type="match status" value="1"/>
</dbReference>
<dbReference type="InterPro" id="IPR011047">
    <property type="entry name" value="Quinoprotein_ADH-like_sf"/>
</dbReference>
<proteinExistence type="predicted"/>
<accession>A0A7C2P101</accession>
<sequence>MTAGTPNWLQSGQGSLPPQAWSFAADARLADVRLARETGDVLLSDESGGMYLIDRRGRVQALTRTSHDVRPVALADDGSAGAAVLDGTTLAWFDRQLQFRWTRPLPDEAVGLAITSHGTHVLASLANGRNVIYDADKRLLVEFESLRPLRFVQFLTCEPAIIAAADYGFFARYSLDGDPEWTERLWSTVADLAVTGDGNAIALAGLAHGIQIYDGEGSSKGSFVLDGTAHLVSSTFVKKRWAAATLEKQLMLLDSDGDLRWMVTAPDDIARLQLSPLGDWLLVGFATGRVVRLDCA</sequence>
<gene>
    <name evidence="1" type="ORF">ENQ76_08505</name>
</gene>
<dbReference type="EMBL" id="DSOK01000245">
    <property type="protein sequence ID" value="HEN15492.1"/>
    <property type="molecule type" value="Genomic_DNA"/>
</dbReference>
<protein>
    <recommendedName>
        <fullName evidence="2">WD40 repeat domain-containing protein</fullName>
    </recommendedName>
</protein>
<name>A0A7C2P101_9PLAN</name>
<dbReference type="InterPro" id="IPR015943">
    <property type="entry name" value="WD40/YVTN_repeat-like_dom_sf"/>
</dbReference>
<dbReference type="SUPFAM" id="SSF50998">
    <property type="entry name" value="Quinoprotein alcohol dehydrogenase-like"/>
    <property type="match status" value="1"/>
</dbReference>
<evidence type="ECO:0000313" key="1">
    <source>
        <dbReference type="EMBL" id="HEN15492.1"/>
    </source>
</evidence>
<evidence type="ECO:0008006" key="2">
    <source>
        <dbReference type="Google" id="ProtNLM"/>
    </source>
</evidence>
<dbReference type="AlphaFoldDB" id="A0A7C2P101"/>
<comment type="caution">
    <text evidence="1">The sequence shown here is derived from an EMBL/GenBank/DDBJ whole genome shotgun (WGS) entry which is preliminary data.</text>
</comment>